<evidence type="ECO:0000256" key="1">
    <source>
        <dbReference type="SAM" id="MobiDB-lite"/>
    </source>
</evidence>
<dbReference type="GeneID" id="13995247"/>
<dbReference type="Proteomes" id="UP000000463">
    <property type="component" value="Segment"/>
</dbReference>
<feature type="compositionally biased region" description="Basic and acidic residues" evidence="1">
    <location>
        <begin position="184"/>
        <end position="193"/>
    </location>
</feature>
<name>K4JS61_9CAUD</name>
<protein>
    <submittedName>
        <fullName evidence="2">Uncharacterized protein</fullName>
    </submittedName>
</protein>
<dbReference type="EMBL" id="JX100810">
    <property type="protein sequence ID" value="AFU88189.1"/>
    <property type="molecule type" value="Genomic_DNA"/>
</dbReference>
<accession>K4JS61</accession>
<dbReference type="KEGG" id="vg:13995247"/>
<feature type="region of interest" description="Disordered" evidence="1">
    <location>
        <begin position="1"/>
        <end position="23"/>
    </location>
</feature>
<evidence type="ECO:0000313" key="3">
    <source>
        <dbReference type="Proteomes" id="UP000000463"/>
    </source>
</evidence>
<keyword evidence="3" id="KW-1185">Reference proteome</keyword>
<feature type="region of interest" description="Disordered" evidence="1">
    <location>
        <begin position="173"/>
        <end position="193"/>
    </location>
</feature>
<sequence>MTKDPFRDAQGNRQIQMKDGKPTYRGYTIEPKKDFGQYGYHVGPFVYDRGYVVTDGGITNVMPGATWFTTHDDAMRAIDDLIASKEFVMDGEHPFWAYVRLRRAAEERALELALALNALVETSEASIEKPLTTMPALVKARMWARKLLNEIDDNCDRRDTIIETDGTRRRVGVKKGGHFSLPMKKKEEPQKSA</sequence>
<evidence type="ECO:0000313" key="2">
    <source>
        <dbReference type="EMBL" id="AFU88189.1"/>
    </source>
</evidence>
<proteinExistence type="predicted"/>
<organism evidence="2 3">
    <name type="scientific">Caulobacter phage CcrColossus</name>
    <dbReference type="NCBI Taxonomy" id="1211640"/>
    <lineage>
        <taxon>Viruses</taxon>
        <taxon>Duplodnaviria</taxon>
        <taxon>Heunggongvirae</taxon>
        <taxon>Uroviricota</taxon>
        <taxon>Caudoviricetes</taxon>
        <taxon>Jeanschmidtviridae</taxon>
        <taxon>Colossusvirus</taxon>
        <taxon>Colossusvirus colossus</taxon>
    </lineage>
</organism>
<gene>
    <name evidence="2" type="ORF">CcrColossus_gp319</name>
</gene>
<reference evidence="2 3" key="1">
    <citation type="journal article" date="2012" name="BMC Genomics">
        <title>The Caulobacter crescentus phage phiCbK: genomics of a canonical phage.</title>
        <authorList>
            <person name="Gill J.J."/>
            <person name="Berry J.D."/>
            <person name="Russell W.K."/>
            <person name="Lessor L."/>
            <person name="Escobar Garcia D.A."/>
            <person name="Hernandez D."/>
            <person name="Kane A."/>
            <person name="Keene J."/>
            <person name="Maddox M."/>
            <person name="Martin R."/>
            <person name="Mohan S."/>
            <person name="Thorn A.M."/>
            <person name="Russell D.H."/>
            <person name="Young R."/>
        </authorList>
    </citation>
    <scope>NUCLEOTIDE SEQUENCE [LARGE SCALE GENOMIC DNA]</scope>
</reference>
<dbReference type="RefSeq" id="YP_006988553.1">
    <property type="nucleotide sequence ID" value="NC_019406.1"/>
</dbReference>